<reference evidence="2 3" key="1">
    <citation type="submission" date="2020-08" db="EMBL/GenBank/DDBJ databases">
        <title>Sequencing the genomes of 1000 actinobacteria strains.</title>
        <authorList>
            <person name="Klenk H.-P."/>
        </authorList>
    </citation>
    <scope>NUCLEOTIDE SEQUENCE [LARGE SCALE GENOMIC DNA]</scope>
    <source>
        <strain evidence="2 3">DSM 20419</strain>
    </source>
</reference>
<dbReference type="RefSeq" id="WP_183624399.1">
    <property type="nucleotide sequence ID" value="NZ_JACHWJ010000002.1"/>
</dbReference>
<comment type="caution">
    <text evidence="2">The sequence shown here is derived from an EMBL/GenBank/DDBJ whole genome shotgun (WGS) entry which is preliminary data.</text>
</comment>
<feature type="region of interest" description="Disordered" evidence="1">
    <location>
        <begin position="44"/>
        <end position="68"/>
    </location>
</feature>
<sequence>MDLSSMNMGAVVASVTWIGFVPWTRLRRQRELEAQVQVQVQVQAQPQAQQVAGRSEAGGTGEEPTSTP</sequence>
<evidence type="ECO:0000313" key="3">
    <source>
        <dbReference type="Proteomes" id="UP000545286"/>
    </source>
</evidence>
<protein>
    <submittedName>
        <fullName evidence="2">Uncharacterized protein</fullName>
    </submittedName>
</protein>
<keyword evidence="3" id="KW-1185">Reference proteome</keyword>
<gene>
    <name evidence="2" type="ORF">FHX72_001760</name>
</gene>
<evidence type="ECO:0000313" key="2">
    <source>
        <dbReference type="EMBL" id="MBB2957623.1"/>
    </source>
</evidence>
<organism evidence="2 3">
    <name type="scientific">Pseudoclavibacter helvolus</name>
    <dbReference type="NCBI Taxonomy" id="255205"/>
    <lineage>
        <taxon>Bacteria</taxon>
        <taxon>Bacillati</taxon>
        <taxon>Actinomycetota</taxon>
        <taxon>Actinomycetes</taxon>
        <taxon>Micrococcales</taxon>
        <taxon>Microbacteriaceae</taxon>
        <taxon>Pseudoclavibacter</taxon>
    </lineage>
</organism>
<dbReference type="Proteomes" id="UP000545286">
    <property type="component" value="Unassembled WGS sequence"/>
</dbReference>
<evidence type="ECO:0000256" key="1">
    <source>
        <dbReference type="SAM" id="MobiDB-lite"/>
    </source>
</evidence>
<dbReference type="AlphaFoldDB" id="A0A7W4UNG9"/>
<dbReference type="EMBL" id="JACHWJ010000002">
    <property type="protein sequence ID" value="MBB2957623.1"/>
    <property type="molecule type" value="Genomic_DNA"/>
</dbReference>
<name>A0A7W4UNG9_9MICO</name>
<accession>A0A7W4UNG9</accession>
<proteinExistence type="predicted"/>